<feature type="domain" description="N-acetyltransferase" evidence="1">
    <location>
        <begin position="5"/>
        <end position="168"/>
    </location>
</feature>
<dbReference type="SUPFAM" id="SSF55729">
    <property type="entry name" value="Acyl-CoA N-acyltransferases (Nat)"/>
    <property type="match status" value="1"/>
</dbReference>
<organism evidence="2 3">
    <name type="scientific">Nitrincola tibetensis</name>
    <dbReference type="NCBI Taxonomy" id="2219697"/>
    <lineage>
        <taxon>Bacteria</taxon>
        <taxon>Pseudomonadati</taxon>
        <taxon>Pseudomonadota</taxon>
        <taxon>Gammaproteobacteria</taxon>
        <taxon>Oceanospirillales</taxon>
        <taxon>Oceanospirillaceae</taxon>
        <taxon>Nitrincola</taxon>
    </lineage>
</organism>
<comment type="caution">
    <text evidence="2">The sequence shown here is derived from an EMBL/GenBank/DDBJ whole genome shotgun (WGS) entry which is preliminary data.</text>
</comment>
<dbReference type="Pfam" id="PF00583">
    <property type="entry name" value="Acetyltransf_1"/>
    <property type="match status" value="1"/>
</dbReference>
<sequence length="168" mass="18374">MAGLPSVRRMVLQDLASVVEIQAMCYTEVVLESIESLASKLAVSPETCFVACEGEKVVGYLLALPWTSSAPPELNRVNDQACKEPDCVYLHDLAVSPYARKTGAGQLLVRQFLTTSEAFGFSRATLTAVQGSQAYWQRYGFCPATPSDTLKRKLASYGEEAVFMKYGD</sequence>
<keyword evidence="2" id="KW-0808">Transferase</keyword>
<proteinExistence type="predicted"/>
<evidence type="ECO:0000259" key="1">
    <source>
        <dbReference type="PROSITE" id="PS51186"/>
    </source>
</evidence>
<protein>
    <submittedName>
        <fullName evidence="2">N-acetyltransferase</fullName>
    </submittedName>
</protein>
<dbReference type="InterPro" id="IPR016181">
    <property type="entry name" value="Acyl_CoA_acyltransferase"/>
</dbReference>
<dbReference type="AlphaFoldDB" id="A0A364NQP2"/>
<dbReference type="PROSITE" id="PS51186">
    <property type="entry name" value="GNAT"/>
    <property type="match status" value="1"/>
</dbReference>
<dbReference type="InterPro" id="IPR000182">
    <property type="entry name" value="GNAT_dom"/>
</dbReference>
<dbReference type="OrthoDB" id="359414at2"/>
<name>A0A364NQP2_9GAMM</name>
<dbReference type="Proteomes" id="UP000250744">
    <property type="component" value="Unassembled WGS sequence"/>
</dbReference>
<dbReference type="CDD" id="cd04301">
    <property type="entry name" value="NAT_SF"/>
    <property type="match status" value="1"/>
</dbReference>
<dbReference type="GO" id="GO:0016747">
    <property type="term" value="F:acyltransferase activity, transferring groups other than amino-acyl groups"/>
    <property type="evidence" value="ECO:0007669"/>
    <property type="project" value="InterPro"/>
</dbReference>
<dbReference type="RefSeq" id="WP_112157743.1">
    <property type="nucleotide sequence ID" value="NZ_QKRX01000002.1"/>
</dbReference>
<reference evidence="2 3" key="1">
    <citation type="submission" date="2018-06" db="EMBL/GenBank/DDBJ databases">
        <title>Nitrincola tibetense sp. nov., isolated from Lake XuguoCo on Tibetan Plateau.</title>
        <authorList>
            <person name="Xing P."/>
        </authorList>
    </citation>
    <scope>NUCLEOTIDE SEQUENCE [LARGE SCALE GENOMIC DNA]</scope>
    <source>
        <strain evidence="3">xg18</strain>
    </source>
</reference>
<gene>
    <name evidence="2" type="ORF">DN062_04010</name>
</gene>
<evidence type="ECO:0000313" key="3">
    <source>
        <dbReference type="Proteomes" id="UP000250744"/>
    </source>
</evidence>
<dbReference type="Gene3D" id="3.40.630.30">
    <property type="match status" value="1"/>
</dbReference>
<accession>A0A364NQP2</accession>
<keyword evidence="3" id="KW-1185">Reference proteome</keyword>
<dbReference type="EMBL" id="QKRX01000002">
    <property type="protein sequence ID" value="RAU19428.1"/>
    <property type="molecule type" value="Genomic_DNA"/>
</dbReference>
<evidence type="ECO:0000313" key="2">
    <source>
        <dbReference type="EMBL" id="RAU19428.1"/>
    </source>
</evidence>